<dbReference type="PROSITE" id="PS00138">
    <property type="entry name" value="SUBTILASE_SER"/>
    <property type="match status" value="1"/>
</dbReference>
<dbReference type="InterPro" id="IPR036852">
    <property type="entry name" value="Peptidase_S8/S53_dom_sf"/>
</dbReference>
<gene>
    <name evidence="9" type="ORF">MNODULE_02250</name>
</gene>
<feature type="active site" description="Charge relay system" evidence="5 6">
    <location>
        <position position="452"/>
    </location>
</feature>
<dbReference type="RefSeq" id="WP_168057868.1">
    <property type="nucleotide sequence ID" value="NZ_VTOW01000001.1"/>
</dbReference>
<dbReference type="Gene3D" id="3.40.50.200">
    <property type="entry name" value="Peptidase S8/S53 domain"/>
    <property type="match status" value="1"/>
</dbReference>
<evidence type="ECO:0000256" key="6">
    <source>
        <dbReference type="PROSITE-ProRule" id="PRU01240"/>
    </source>
</evidence>
<dbReference type="PROSITE" id="PS00137">
    <property type="entry name" value="SUBTILASE_HIS"/>
    <property type="match status" value="1"/>
</dbReference>
<dbReference type="InterPro" id="IPR000209">
    <property type="entry name" value="Peptidase_S8/S53_dom"/>
</dbReference>
<dbReference type="PANTHER" id="PTHR43806:SF11">
    <property type="entry name" value="CEREVISIN-RELATED"/>
    <property type="match status" value="1"/>
</dbReference>
<evidence type="ECO:0000256" key="3">
    <source>
        <dbReference type="ARBA" id="ARBA00022801"/>
    </source>
</evidence>
<dbReference type="SUPFAM" id="SSF52743">
    <property type="entry name" value="Subtilisin-like"/>
    <property type="match status" value="1"/>
</dbReference>
<name>A0A7X6DMD4_9BACT</name>
<dbReference type="CDD" id="cd07487">
    <property type="entry name" value="Peptidases_S8_1"/>
    <property type="match status" value="1"/>
</dbReference>
<dbReference type="Proteomes" id="UP000534783">
    <property type="component" value="Unassembled WGS sequence"/>
</dbReference>
<evidence type="ECO:0000256" key="4">
    <source>
        <dbReference type="ARBA" id="ARBA00022825"/>
    </source>
</evidence>
<dbReference type="InterPro" id="IPR050131">
    <property type="entry name" value="Peptidase_S8_subtilisin-like"/>
</dbReference>
<dbReference type="GO" id="GO:0004252">
    <property type="term" value="F:serine-type endopeptidase activity"/>
    <property type="evidence" value="ECO:0007669"/>
    <property type="project" value="UniProtKB-UniRule"/>
</dbReference>
<evidence type="ECO:0000259" key="8">
    <source>
        <dbReference type="Pfam" id="PF00082"/>
    </source>
</evidence>
<proteinExistence type="inferred from homology"/>
<evidence type="ECO:0000256" key="5">
    <source>
        <dbReference type="PIRSR" id="PIRSR615500-1"/>
    </source>
</evidence>
<dbReference type="PRINTS" id="PR00723">
    <property type="entry name" value="SUBTILISIN"/>
</dbReference>
<evidence type="ECO:0000256" key="1">
    <source>
        <dbReference type="ARBA" id="ARBA00011073"/>
    </source>
</evidence>
<feature type="active site" description="Charge relay system" evidence="5 6">
    <location>
        <position position="494"/>
    </location>
</feature>
<dbReference type="GO" id="GO:0006508">
    <property type="term" value="P:proteolysis"/>
    <property type="evidence" value="ECO:0007669"/>
    <property type="project" value="UniProtKB-KW"/>
</dbReference>
<dbReference type="InterPro" id="IPR015500">
    <property type="entry name" value="Peptidase_S8_subtilisin-rel"/>
</dbReference>
<accession>A0A7X6DMD4</accession>
<evidence type="ECO:0000313" key="9">
    <source>
        <dbReference type="EMBL" id="NKE69573.1"/>
    </source>
</evidence>
<dbReference type="PANTHER" id="PTHR43806">
    <property type="entry name" value="PEPTIDASE S8"/>
    <property type="match status" value="1"/>
</dbReference>
<feature type="active site" description="Charge relay system" evidence="5 6">
    <location>
        <position position="695"/>
    </location>
</feature>
<dbReference type="EMBL" id="VTOW01000001">
    <property type="protein sequence ID" value="NKE69573.1"/>
    <property type="molecule type" value="Genomic_DNA"/>
</dbReference>
<dbReference type="AlphaFoldDB" id="A0A7X6DMD4"/>
<feature type="domain" description="Peptidase S8/S53" evidence="8">
    <location>
        <begin position="443"/>
        <end position="741"/>
    </location>
</feature>
<evidence type="ECO:0000256" key="7">
    <source>
        <dbReference type="SAM" id="Coils"/>
    </source>
</evidence>
<feature type="coiled-coil region" evidence="7">
    <location>
        <begin position="356"/>
        <end position="383"/>
    </location>
</feature>
<dbReference type="PROSITE" id="PS51892">
    <property type="entry name" value="SUBTILASE"/>
    <property type="match status" value="1"/>
</dbReference>
<dbReference type="InterPro" id="IPR023828">
    <property type="entry name" value="Peptidase_S8_Ser-AS"/>
</dbReference>
<keyword evidence="2 6" id="KW-0645">Protease</keyword>
<comment type="similarity">
    <text evidence="1 6">Belongs to the peptidase S8 family.</text>
</comment>
<keyword evidence="7" id="KW-0175">Coiled coil</keyword>
<protein>
    <submittedName>
        <fullName evidence="9">S8 family peptidase</fullName>
    </submittedName>
</protein>
<comment type="caution">
    <text evidence="9">The sequence shown here is derived from an EMBL/GenBank/DDBJ whole genome shotgun (WGS) entry which is preliminary data.</text>
</comment>
<sequence length="754" mass="82993">MAKRPKKKGVTAKEAAADQSNLSIIYIHGIANKPAPAVLKRQWDMALFGVDMGSRTRMAYWADIRYPQPLPSTMTEAKAMILSESYRPRSDEEIIDESKRLAPYGKDAEAFAQKLAKRMLDQSKKDQIRAQDGTLDVKDVQAKILPPWIRRSATEWITKQFIEDVAAYFYNQEQRKAIQERFRSLLNPEGGPYFVIAHSLGTVISYDIMRELTAGSGAQTPYYITLGSPLGIDEVQDNLRKPVRIPAPVKQWDNFADLLDPVAFDKSLSGEFAPTGKIDDDIVINRDTLRLSGFNPHSATGYLATKNVQTTVRKILGSSFAEPLSPFIVARDLAAEMADPTERFPVLIELKEEMTGKTLEEKRKNLIEELTRLTDRQRAAKIDPLRRFVAAELTSIEIDTLAVRHPQLQIARIWKNSEKRALLDKSTHVVQAYTAQLGYGATGRGITWAVLDTGIAADHPHFKTYNNIAAQWDCTGIGAPRMPKTGDVGDGSGHGTHVAGIIAGSGTGENALYRGMAPEAKLHIYKVLDDDGRGSDSWVIKALDHIASINEASPSLVIHGVNLSLGGPFDPTVYGTGFSPLCRELRRLWRMGVVVCIAAGNEGRLIIETFAGQQELNLDLSIGDPANLDEGIAVGSVHKEQPHLYGISYFSSRGPTADGRAKPDLVAPGERIVSCNARFAAKRPATHYVPMSGTSMACPHVSGIVAAFLSSRREFIGRPDQVKAFLLSHCTDLKRDRYHQGAGMPNLVRMLAET</sequence>
<evidence type="ECO:0000256" key="2">
    <source>
        <dbReference type="ARBA" id="ARBA00022670"/>
    </source>
</evidence>
<dbReference type="Pfam" id="PF00082">
    <property type="entry name" value="Peptidase_S8"/>
    <property type="match status" value="1"/>
</dbReference>
<organism evidence="9 10">
    <name type="scientific">Candidatus Manganitrophus noduliformans</name>
    <dbReference type="NCBI Taxonomy" id="2606439"/>
    <lineage>
        <taxon>Bacteria</taxon>
        <taxon>Pseudomonadati</taxon>
        <taxon>Nitrospirota</taxon>
        <taxon>Nitrospiria</taxon>
        <taxon>Candidatus Troglogloeales</taxon>
        <taxon>Candidatus Manganitrophaceae</taxon>
        <taxon>Candidatus Manganitrophus</taxon>
    </lineage>
</organism>
<keyword evidence="10" id="KW-1185">Reference proteome</keyword>
<keyword evidence="4 6" id="KW-0720">Serine protease</keyword>
<evidence type="ECO:0000313" key="10">
    <source>
        <dbReference type="Proteomes" id="UP000534783"/>
    </source>
</evidence>
<reference evidence="9 10" key="1">
    <citation type="journal article" date="2020" name="Nature">
        <title>Bacterial chemolithoautotrophy via manganese oxidation.</title>
        <authorList>
            <person name="Yu H."/>
            <person name="Leadbetter J.R."/>
        </authorList>
    </citation>
    <scope>NUCLEOTIDE SEQUENCE [LARGE SCALE GENOMIC DNA]</scope>
    <source>
        <strain evidence="9 10">Mn-1</strain>
    </source>
</reference>
<dbReference type="InterPro" id="IPR022398">
    <property type="entry name" value="Peptidase_S8_His-AS"/>
</dbReference>
<keyword evidence="3 6" id="KW-0378">Hydrolase</keyword>